<organism evidence="1">
    <name type="scientific">Anguilla anguilla</name>
    <name type="common">European freshwater eel</name>
    <name type="synonym">Muraena anguilla</name>
    <dbReference type="NCBI Taxonomy" id="7936"/>
    <lineage>
        <taxon>Eukaryota</taxon>
        <taxon>Metazoa</taxon>
        <taxon>Chordata</taxon>
        <taxon>Craniata</taxon>
        <taxon>Vertebrata</taxon>
        <taxon>Euteleostomi</taxon>
        <taxon>Actinopterygii</taxon>
        <taxon>Neopterygii</taxon>
        <taxon>Teleostei</taxon>
        <taxon>Anguilliformes</taxon>
        <taxon>Anguillidae</taxon>
        <taxon>Anguilla</taxon>
    </lineage>
</organism>
<name>A0A0E9TKJ2_ANGAN</name>
<protein>
    <submittedName>
        <fullName evidence="1">Uncharacterized protein</fullName>
    </submittedName>
</protein>
<accession>A0A0E9TKJ2</accession>
<reference evidence="1" key="1">
    <citation type="submission" date="2014-11" db="EMBL/GenBank/DDBJ databases">
        <authorList>
            <person name="Amaro Gonzalez C."/>
        </authorList>
    </citation>
    <scope>NUCLEOTIDE SEQUENCE</scope>
</reference>
<reference evidence="1" key="2">
    <citation type="journal article" date="2015" name="Fish Shellfish Immunol.">
        <title>Early steps in the European eel (Anguilla anguilla)-Vibrio vulnificus interaction in the gills: Role of the RtxA13 toxin.</title>
        <authorList>
            <person name="Callol A."/>
            <person name="Pajuelo D."/>
            <person name="Ebbesson L."/>
            <person name="Teles M."/>
            <person name="MacKenzie S."/>
            <person name="Amaro C."/>
        </authorList>
    </citation>
    <scope>NUCLEOTIDE SEQUENCE</scope>
</reference>
<sequence length="55" mass="6275">MSSQSVGKCVHYLREPNNLFSLYSTRRDSFHFVTRPPHTCTLSISTEAENTLCVI</sequence>
<dbReference type="EMBL" id="GBXM01054368">
    <property type="protein sequence ID" value="JAH54209.1"/>
    <property type="molecule type" value="Transcribed_RNA"/>
</dbReference>
<evidence type="ECO:0000313" key="1">
    <source>
        <dbReference type="EMBL" id="JAH54209.1"/>
    </source>
</evidence>
<dbReference type="AlphaFoldDB" id="A0A0E9TKJ2"/>
<proteinExistence type="predicted"/>